<dbReference type="InterPro" id="IPR006620">
    <property type="entry name" value="Pro_4_hyd_alph"/>
</dbReference>
<dbReference type="Gene3D" id="2.60.120.620">
    <property type="entry name" value="q2cbj1_9rhob like domain"/>
    <property type="match status" value="1"/>
</dbReference>
<dbReference type="GO" id="GO:0004656">
    <property type="term" value="F:procollagen-proline 4-dioxygenase activity"/>
    <property type="evidence" value="ECO:0007669"/>
    <property type="project" value="UniProtKB-EC"/>
</dbReference>
<dbReference type="Pfam" id="PF13640">
    <property type="entry name" value="2OG-FeII_Oxy_3"/>
    <property type="match status" value="1"/>
</dbReference>
<dbReference type="PROSITE" id="PS51471">
    <property type="entry name" value="FE2OG_OXY"/>
    <property type="match status" value="1"/>
</dbReference>
<reference evidence="8" key="1">
    <citation type="journal article" date="2011" name="PLoS ONE">
        <title>Ralstonia syzygii, the Blood Disease Bacterium and some Asian R. solanacearum strains form a single genomic species despite divergent lifestyles.</title>
        <authorList>
            <person name="Remenant B."/>
            <person name="de Cambiaire J.C."/>
            <person name="Cellier G."/>
            <person name="Jacobs J.M."/>
            <person name="Mangenot S."/>
            <person name="Barbe V."/>
            <person name="Lajus A."/>
            <person name="Vallenet D."/>
            <person name="Medigue C."/>
            <person name="Fegan M."/>
            <person name="Allen C."/>
            <person name="Prior P."/>
        </authorList>
    </citation>
    <scope>NUCLEOTIDE SEQUENCE</scope>
    <source>
        <strain evidence="8">R24</strain>
    </source>
</reference>
<dbReference type="RefSeq" id="WP_197333827.1">
    <property type="nucleotide sequence ID" value="NZ_CP115945.1"/>
</dbReference>
<organism evidence="8">
    <name type="scientific">Ralstonia syzygii R24</name>
    <dbReference type="NCBI Taxonomy" id="907261"/>
    <lineage>
        <taxon>Bacteria</taxon>
        <taxon>Pseudomonadati</taxon>
        <taxon>Pseudomonadota</taxon>
        <taxon>Betaproteobacteria</taxon>
        <taxon>Burkholderiales</taxon>
        <taxon>Burkholderiaceae</taxon>
        <taxon>Ralstonia</taxon>
        <taxon>Ralstonia solanacearum species complex</taxon>
    </lineage>
</organism>
<dbReference type="EC" id="1.14.11.2" evidence="8"/>
<keyword evidence="4" id="KW-0223">Dioxygenase</keyword>
<keyword evidence="2" id="KW-0479">Metal-binding</keyword>
<proteinExistence type="predicted"/>
<dbReference type="PANTHER" id="PTHR10869:SF246">
    <property type="entry name" value="TRANSMEMBRANE PROLYL 4-HYDROXYLASE"/>
    <property type="match status" value="1"/>
</dbReference>
<keyword evidence="3" id="KW-0847">Vitamin C</keyword>
<comment type="cofactor">
    <cofactor evidence="1">
        <name>L-ascorbate</name>
        <dbReference type="ChEBI" id="CHEBI:38290"/>
    </cofactor>
</comment>
<reference evidence="8" key="2">
    <citation type="submission" date="2011-04" db="EMBL/GenBank/DDBJ databases">
        <authorList>
            <person name="Genoscope - CEA"/>
        </authorList>
    </citation>
    <scope>NUCLEOTIDE SEQUENCE</scope>
    <source>
        <strain evidence="8">R24</strain>
    </source>
</reference>
<dbReference type="InterPro" id="IPR044862">
    <property type="entry name" value="Pro_4_hyd_alph_FE2OG_OXY"/>
</dbReference>
<dbReference type="InterPro" id="IPR005123">
    <property type="entry name" value="Oxoglu/Fe-dep_dioxygenase_dom"/>
</dbReference>
<dbReference type="EMBL" id="FR854090">
    <property type="protein sequence ID" value="CCA88057.1"/>
    <property type="molecule type" value="Genomic_DNA"/>
</dbReference>
<dbReference type="GO" id="GO:0031418">
    <property type="term" value="F:L-ascorbic acid binding"/>
    <property type="evidence" value="ECO:0007669"/>
    <property type="project" value="UniProtKB-KW"/>
</dbReference>
<evidence type="ECO:0000256" key="3">
    <source>
        <dbReference type="ARBA" id="ARBA00022896"/>
    </source>
</evidence>
<dbReference type="PANTHER" id="PTHR10869">
    <property type="entry name" value="PROLYL 4-HYDROXYLASE ALPHA SUBUNIT"/>
    <property type="match status" value="1"/>
</dbReference>
<feature type="domain" description="Fe2OG dioxygenase" evidence="7">
    <location>
        <begin position="210"/>
        <end position="319"/>
    </location>
</feature>
<sequence>MTSVNQECRSDLAMDEIENWLKQAVNKKGCTPEIIANAMVSDGHNRNQATILAASAFLRYGRVPLTAVLHDSASREAMLTMRAHVGAAFEAHQQRQAIGEMTAPVFDPRTLEQNRLCVGDRQVSVQFVSHHPRAALISDLLSTQECDALIEQARSRLTTSYVIEYESGQEVVNEATRSCSCASFPPEEMSMLQKRIVERAARLVGQPGAHCEGVTFARYLPGEQFRPHVDYFRGAVLNNDKIMGSSGHRIATVLLYLNEVEAGGATFFPNPGFEVRPQKGGALYFAYQQADGSMDPTSLHEGCAVTQGEKWIATLWFRERVVVADAVTDAQ</sequence>
<dbReference type="AlphaFoldDB" id="G3AAG6"/>
<evidence type="ECO:0000259" key="7">
    <source>
        <dbReference type="PROSITE" id="PS51471"/>
    </source>
</evidence>
<gene>
    <name evidence="8" type="ORF">RALSY_mp10596</name>
</gene>
<dbReference type="SMART" id="SM00702">
    <property type="entry name" value="P4Hc"/>
    <property type="match status" value="1"/>
</dbReference>
<keyword evidence="6" id="KW-0408">Iron</keyword>
<protein>
    <submittedName>
        <fullName evidence="8">Putative Prolyl 4-hydroxylase alpha subunit</fullName>
        <ecNumber evidence="8">1.14.11.2</ecNumber>
    </submittedName>
</protein>
<evidence type="ECO:0000313" key="8">
    <source>
        <dbReference type="EMBL" id="CCA88057.1"/>
    </source>
</evidence>
<evidence type="ECO:0000256" key="6">
    <source>
        <dbReference type="ARBA" id="ARBA00023004"/>
    </source>
</evidence>
<name>G3AAG6_9RALS</name>
<dbReference type="GO" id="GO:0005506">
    <property type="term" value="F:iron ion binding"/>
    <property type="evidence" value="ECO:0007669"/>
    <property type="project" value="InterPro"/>
</dbReference>
<evidence type="ECO:0000256" key="1">
    <source>
        <dbReference type="ARBA" id="ARBA00001961"/>
    </source>
</evidence>
<evidence type="ECO:0000256" key="2">
    <source>
        <dbReference type="ARBA" id="ARBA00022723"/>
    </source>
</evidence>
<dbReference type="InterPro" id="IPR045054">
    <property type="entry name" value="P4HA-like"/>
</dbReference>
<evidence type="ECO:0000256" key="4">
    <source>
        <dbReference type="ARBA" id="ARBA00022964"/>
    </source>
</evidence>
<accession>G3AAG6</accession>
<keyword evidence="5 8" id="KW-0560">Oxidoreductase</keyword>
<evidence type="ECO:0000256" key="5">
    <source>
        <dbReference type="ARBA" id="ARBA00023002"/>
    </source>
</evidence>